<protein>
    <submittedName>
        <fullName evidence="2">Multisubunit Na+/H+ antiporter MnhE subunit</fullName>
    </submittedName>
</protein>
<feature type="transmembrane region" description="Helical" evidence="1">
    <location>
        <begin position="237"/>
        <end position="254"/>
    </location>
</feature>
<feature type="transmembrane region" description="Helical" evidence="1">
    <location>
        <begin position="34"/>
        <end position="55"/>
    </location>
</feature>
<organism evidence="2 3">
    <name type="scientific">Tunturiibacter lichenicola</name>
    <dbReference type="NCBI Taxonomy" id="2051959"/>
    <lineage>
        <taxon>Bacteria</taxon>
        <taxon>Pseudomonadati</taxon>
        <taxon>Acidobacteriota</taxon>
        <taxon>Terriglobia</taxon>
        <taxon>Terriglobales</taxon>
        <taxon>Acidobacteriaceae</taxon>
        <taxon>Tunturiibacter</taxon>
    </lineage>
</organism>
<accession>A0A7Y9NJQ5</accession>
<feature type="transmembrane region" description="Helical" evidence="1">
    <location>
        <begin position="96"/>
        <end position="113"/>
    </location>
</feature>
<feature type="transmembrane region" description="Helical" evidence="1">
    <location>
        <begin position="159"/>
        <end position="180"/>
    </location>
</feature>
<feature type="transmembrane region" description="Helical" evidence="1">
    <location>
        <begin position="450"/>
        <end position="474"/>
    </location>
</feature>
<evidence type="ECO:0000256" key="1">
    <source>
        <dbReference type="SAM" id="Phobius"/>
    </source>
</evidence>
<feature type="transmembrane region" description="Helical" evidence="1">
    <location>
        <begin position="62"/>
        <end position="81"/>
    </location>
</feature>
<sequence length="506" mass="54860">MRVPFPESIPIVPVFFFAATLLVIQLSQGTSPTFALGCFFYILVATHAFNVAGGFTRTSGAFIFFNSVLGVIVGLCVKAYLDEPADSNLFAPDLTIRVLLAGMCMMLVAVYLTKRFAPRRALLGKMVTDAKMQTATVGSLIAGLVLNIAFSLIPSGSGSVLSALSQLNRFFPMAIVLGVINTIRRSGGRRSVNLPVLLAGAIMFIIGVFGFSKEGMFAPFACWVLAIASQRYKLNRAQVAGAILVTIFVFRYLVPYAQYGRNFREENGGASVSTAISLLSNLGYVRQQFLETSAESYDNRVLGYFNNPQGLFDRLQMISVDDALINRTAEFGTFGLYPIFEAFENLVPHFIWPNKPILLSGNIYAHEVGLLGEQDESTGVSFSSTSTAFHLAGWKGVFLLAPAIWFLLFFVFESLCGDTRQSPWGLLVLVLYSHTAPEGDIGNMVYTATYAAFGIVFAAVVGAYVAPLIGTLFIGPEGIELRRGGSVRSIAGRLLLPPPAEPDQAR</sequence>
<feature type="transmembrane region" description="Helical" evidence="1">
    <location>
        <begin position="392"/>
        <end position="412"/>
    </location>
</feature>
<dbReference type="Proteomes" id="UP000534186">
    <property type="component" value="Unassembled WGS sequence"/>
</dbReference>
<proteinExistence type="predicted"/>
<keyword evidence="1" id="KW-1133">Transmembrane helix</keyword>
<reference evidence="2 3" key="1">
    <citation type="submission" date="2020-07" db="EMBL/GenBank/DDBJ databases">
        <title>Genomic Encyclopedia of Type Strains, Phase IV (KMG-V): Genome sequencing to study the core and pangenomes of soil and plant-associated prokaryotes.</title>
        <authorList>
            <person name="Whitman W."/>
        </authorList>
    </citation>
    <scope>NUCLEOTIDE SEQUENCE [LARGE SCALE GENOMIC DNA]</scope>
    <source>
        <strain evidence="2 3">M8UP30</strain>
    </source>
</reference>
<gene>
    <name evidence="2" type="ORF">HDF12_001015</name>
</gene>
<feature type="transmembrane region" description="Helical" evidence="1">
    <location>
        <begin position="192"/>
        <end position="211"/>
    </location>
</feature>
<feature type="transmembrane region" description="Helical" evidence="1">
    <location>
        <begin position="134"/>
        <end position="153"/>
    </location>
</feature>
<comment type="caution">
    <text evidence="2">The sequence shown here is derived from an EMBL/GenBank/DDBJ whole genome shotgun (WGS) entry which is preliminary data.</text>
</comment>
<dbReference type="AlphaFoldDB" id="A0A7Y9NJQ5"/>
<evidence type="ECO:0000313" key="2">
    <source>
        <dbReference type="EMBL" id="NYF50650.1"/>
    </source>
</evidence>
<name>A0A7Y9NJQ5_9BACT</name>
<keyword evidence="1" id="KW-0812">Transmembrane</keyword>
<evidence type="ECO:0000313" key="3">
    <source>
        <dbReference type="Proteomes" id="UP000534186"/>
    </source>
</evidence>
<feature type="transmembrane region" description="Helical" evidence="1">
    <location>
        <begin position="9"/>
        <end position="28"/>
    </location>
</feature>
<dbReference type="EMBL" id="JACCCV010000001">
    <property type="protein sequence ID" value="NYF50650.1"/>
    <property type="molecule type" value="Genomic_DNA"/>
</dbReference>
<keyword evidence="1" id="KW-0472">Membrane</keyword>